<comment type="catalytic activity">
    <reaction evidence="9">
        <text>O-phospho-L-threonine + H(+) = (R)-1-aminopropan-2-yl phosphate + CO2</text>
        <dbReference type="Rhea" id="RHEA:11492"/>
        <dbReference type="ChEBI" id="CHEBI:15378"/>
        <dbReference type="ChEBI" id="CHEBI:16526"/>
        <dbReference type="ChEBI" id="CHEBI:58563"/>
        <dbReference type="ChEBI" id="CHEBI:58675"/>
        <dbReference type="EC" id="4.1.1.81"/>
    </reaction>
</comment>
<keyword evidence="12" id="KW-1185">Reference proteome</keyword>
<evidence type="ECO:0000256" key="3">
    <source>
        <dbReference type="ARBA" id="ARBA00004953"/>
    </source>
</evidence>
<dbReference type="EC" id="4.1.1.81" evidence="4"/>
<organism evidence="11 12">
    <name type="scientific">Thalassococcus halodurans</name>
    <dbReference type="NCBI Taxonomy" id="373675"/>
    <lineage>
        <taxon>Bacteria</taxon>
        <taxon>Pseudomonadati</taxon>
        <taxon>Pseudomonadota</taxon>
        <taxon>Alphaproteobacteria</taxon>
        <taxon>Rhodobacterales</taxon>
        <taxon>Roseobacteraceae</taxon>
        <taxon>Thalassococcus</taxon>
    </lineage>
</organism>
<dbReference type="InterPro" id="IPR015424">
    <property type="entry name" value="PyrdxlP-dep_Trfase"/>
</dbReference>
<dbReference type="InterPro" id="IPR004839">
    <property type="entry name" value="Aminotransferase_I/II_large"/>
</dbReference>
<evidence type="ECO:0000256" key="4">
    <source>
        <dbReference type="ARBA" id="ARBA00012285"/>
    </source>
</evidence>
<sequence length="327" mass="35148">MTQSRDHGGNLDAAMARFGGTSNDWLDLSTGINPMPYPLPPIPQTSWEVLPRKTEMARLSNVAAKAYNTPARVIATSGAQGAIQIVPWLRAPGRAAVLAPTYNEHAAALRACGWQVDEVSKLDALAGADLAVVVNPNNPDGRRTTPDRLQALSQQVGLLIIDESFGDPEPDLSLAPQLEQDNVVILRSFGKFYGLAGVRLGFALAQGSLADRLADMVGPWPVSGPAIDIACQALADTNWQEQTIDWLAASSDRLDGMAQKAGWEVVGGTPLFRTYATPDATAAQNALAAHHVWSRIFPYSNSWIRLGLPKDDRWSQLEAAMEAATCK</sequence>
<comment type="pathway">
    <text evidence="3">Cofactor biosynthesis; adenosylcobalamin biosynthesis.</text>
</comment>
<evidence type="ECO:0000256" key="8">
    <source>
        <dbReference type="ARBA" id="ARBA00029996"/>
    </source>
</evidence>
<keyword evidence="6" id="KW-0663">Pyridoxal phosphate</keyword>
<comment type="function">
    <text evidence="2">Decarboxylates L-threonine-O-3-phosphate to yield (R)-1-amino-2-propanol O-2-phosphate, the precursor for the linkage between the nucleotide loop and the corrin ring in cobalamin.</text>
</comment>
<evidence type="ECO:0000256" key="2">
    <source>
        <dbReference type="ARBA" id="ARBA00003444"/>
    </source>
</evidence>
<dbReference type="PANTHER" id="PTHR42885:SF1">
    <property type="entry name" value="THREONINE-PHOSPHATE DECARBOXYLASE"/>
    <property type="match status" value="1"/>
</dbReference>
<dbReference type="Gene3D" id="3.90.1150.10">
    <property type="entry name" value="Aspartate Aminotransferase, domain 1"/>
    <property type="match status" value="1"/>
</dbReference>
<dbReference type="InterPro" id="IPR015422">
    <property type="entry name" value="PyrdxlP-dep_Trfase_small"/>
</dbReference>
<dbReference type="Pfam" id="PF00155">
    <property type="entry name" value="Aminotran_1_2"/>
    <property type="match status" value="1"/>
</dbReference>
<dbReference type="Proteomes" id="UP000236752">
    <property type="component" value="Unassembled WGS sequence"/>
</dbReference>
<evidence type="ECO:0000256" key="1">
    <source>
        <dbReference type="ARBA" id="ARBA00001933"/>
    </source>
</evidence>
<dbReference type="AlphaFoldDB" id="A0A1H6A1S9"/>
<dbReference type="SUPFAM" id="SSF53383">
    <property type="entry name" value="PLP-dependent transferases"/>
    <property type="match status" value="1"/>
</dbReference>
<name>A0A1H6A1S9_9RHOB</name>
<evidence type="ECO:0000256" key="7">
    <source>
        <dbReference type="ARBA" id="ARBA00023239"/>
    </source>
</evidence>
<evidence type="ECO:0000256" key="5">
    <source>
        <dbReference type="ARBA" id="ARBA00022573"/>
    </source>
</evidence>
<dbReference type="InterPro" id="IPR005860">
    <property type="entry name" value="CobD"/>
</dbReference>
<dbReference type="GO" id="GO:0009236">
    <property type="term" value="P:cobalamin biosynthetic process"/>
    <property type="evidence" value="ECO:0007669"/>
    <property type="project" value="UniProtKB-UniPathway"/>
</dbReference>
<keyword evidence="7" id="KW-0456">Lyase</keyword>
<feature type="domain" description="Aminotransferase class I/classII large" evidence="10">
    <location>
        <begin position="62"/>
        <end position="308"/>
    </location>
</feature>
<evidence type="ECO:0000313" key="12">
    <source>
        <dbReference type="Proteomes" id="UP000236752"/>
    </source>
</evidence>
<evidence type="ECO:0000256" key="9">
    <source>
        <dbReference type="ARBA" id="ARBA00048531"/>
    </source>
</evidence>
<dbReference type="RefSeq" id="WP_103911108.1">
    <property type="nucleotide sequence ID" value="NZ_FNUZ01000004.1"/>
</dbReference>
<comment type="cofactor">
    <cofactor evidence="1">
        <name>pyridoxal 5'-phosphate</name>
        <dbReference type="ChEBI" id="CHEBI:597326"/>
    </cofactor>
</comment>
<dbReference type="GO" id="GO:0048472">
    <property type="term" value="F:threonine-phosphate decarboxylase activity"/>
    <property type="evidence" value="ECO:0007669"/>
    <property type="project" value="UniProtKB-EC"/>
</dbReference>
<dbReference type="CDD" id="cd00609">
    <property type="entry name" value="AAT_like"/>
    <property type="match status" value="1"/>
</dbReference>
<gene>
    <name evidence="11" type="ORF">SAMN04488045_2790</name>
</gene>
<accession>A0A1H6A1S9</accession>
<dbReference type="PANTHER" id="PTHR42885">
    <property type="entry name" value="HISTIDINOL-PHOSPHATE AMINOTRANSFERASE-RELATED"/>
    <property type="match status" value="1"/>
</dbReference>
<dbReference type="InterPro" id="IPR015421">
    <property type="entry name" value="PyrdxlP-dep_Trfase_major"/>
</dbReference>
<evidence type="ECO:0000313" key="11">
    <source>
        <dbReference type="EMBL" id="SEG42689.1"/>
    </source>
</evidence>
<protein>
    <recommendedName>
        <fullName evidence="4">threonine-phosphate decarboxylase</fullName>
        <ecNumber evidence="4">4.1.1.81</ecNumber>
    </recommendedName>
    <alternativeName>
        <fullName evidence="8">L-threonine-O-3-phosphate decarboxylase</fullName>
    </alternativeName>
</protein>
<proteinExistence type="predicted"/>
<evidence type="ECO:0000256" key="6">
    <source>
        <dbReference type="ARBA" id="ARBA00022898"/>
    </source>
</evidence>
<keyword evidence="5" id="KW-0169">Cobalamin biosynthesis</keyword>
<dbReference type="Gene3D" id="3.40.640.10">
    <property type="entry name" value="Type I PLP-dependent aspartate aminotransferase-like (Major domain)"/>
    <property type="match status" value="1"/>
</dbReference>
<dbReference type="UniPathway" id="UPA00148"/>
<dbReference type="NCBIfam" id="TIGR01140">
    <property type="entry name" value="L_thr_O3P_dcar"/>
    <property type="match status" value="1"/>
</dbReference>
<reference evidence="11 12" key="1">
    <citation type="submission" date="2016-10" db="EMBL/GenBank/DDBJ databases">
        <authorList>
            <person name="de Groot N.N."/>
        </authorList>
    </citation>
    <scope>NUCLEOTIDE SEQUENCE [LARGE SCALE GENOMIC DNA]</scope>
    <source>
        <strain evidence="11 12">DSM 26915</strain>
    </source>
</reference>
<dbReference type="EMBL" id="FNUZ01000004">
    <property type="protein sequence ID" value="SEG42689.1"/>
    <property type="molecule type" value="Genomic_DNA"/>
</dbReference>
<evidence type="ECO:0000259" key="10">
    <source>
        <dbReference type="Pfam" id="PF00155"/>
    </source>
</evidence>
<dbReference type="OrthoDB" id="9799304at2"/>
<dbReference type="GO" id="GO:0030170">
    <property type="term" value="F:pyridoxal phosphate binding"/>
    <property type="evidence" value="ECO:0007669"/>
    <property type="project" value="InterPro"/>
</dbReference>